<dbReference type="Proteomes" id="UP001243375">
    <property type="component" value="Unassembled WGS sequence"/>
</dbReference>
<protein>
    <submittedName>
        <fullName evidence="1">Uncharacterized protein</fullName>
    </submittedName>
</protein>
<sequence>MSSILAPKKVLSANIDEDNAPSHDLLITWASSIPTDRLQPYDEWIRAGKPTGSYIGPSPTYHLRFDWNGVKDDVGPVEVVNQAMERCFGTRGASGWEVWIRGDQLHLLIGDFRKEYLRLNGLKAPQAALLDIWVDDLVTEFKRIQSLPASSTTLSNHLEATDTASQRRRSSRSPTQALRLNDVPVSRTLQTSVVGRPPGAKPRTSSNPRLPSTTPNASPAVPLSAQANKPRPSPDTIRNQPKTATRPIRPVAKNPTPASNSPPPSGIVPILTEPSIDPRHSNLLVPSGTRNQHLSTRDQTFLVTKPRLADSKPAGDQELAEESVHETDEEMDVDEGDVFGTQDTQETQDVAGQ</sequence>
<organism evidence="1 2">
    <name type="scientific">Naganishia vaughanmartiniae</name>
    <dbReference type="NCBI Taxonomy" id="1424756"/>
    <lineage>
        <taxon>Eukaryota</taxon>
        <taxon>Fungi</taxon>
        <taxon>Dikarya</taxon>
        <taxon>Basidiomycota</taxon>
        <taxon>Agaricomycotina</taxon>
        <taxon>Tremellomycetes</taxon>
        <taxon>Filobasidiales</taxon>
        <taxon>Filobasidiaceae</taxon>
        <taxon>Naganishia</taxon>
    </lineage>
</organism>
<evidence type="ECO:0000313" key="1">
    <source>
        <dbReference type="EMBL" id="KAJ9112264.1"/>
    </source>
</evidence>
<reference evidence="1" key="1">
    <citation type="submission" date="2023-04" db="EMBL/GenBank/DDBJ databases">
        <title>Draft Genome sequencing of Naganishia species isolated from polar environments using Oxford Nanopore Technology.</title>
        <authorList>
            <person name="Leo P."/>
            <person name="Venkateswaran K."/>
        </authorList>
    </citation>
    <scope>NUCLEOTIDE SEQUENCE</scope>
    <source>
        <strain evidence="1">MNA-CCFEE 5425</strain>
    </source>
</reference>
<accession>A0ACC2WM12</accession>
<evidence type="ECO:0000313" key="2">
    <source>
        <dbReference type="Proteomes" id="UP001243375"/>
    </source>
</evidence>
<dbReference type="EMBL" id="JASBWU010000026">
    <property type="protein sequence ID" value="KAJ9112264.1"/>
    <property type="molecule type" value="Genomic_DNA"/>
</dbReference>
<keyword evidence="2" id="KW-1185">Reference proteome</keyword>
<gene>
    <name evidence="1" type="ORF">QFC22_006348</name>
</gene>
<name>A0ACC2WM12_9TREE</name>
<proteinExistence type="predicted"/>
<comment type="caution">
    <text evidence="1">The sequence shown here is derived from an EMBL/GenBank/DDBJ whole genome shotgun (WGS) entry which is preliminary data.</text>
</comment>